<keyword evidence="1" id="KW-0547">Nucleotide-binding</keyword>
<dbReference type="GO" id="GO:0004016">
    <property type="term" value="F:adenylate cyclase activity"/>
    <property type="evidence" value="ECO:0007669"/>
    <property type="project" value="TreeGrafter"/>
</dbReference>
<dbReference type="InterPro" id="IPR036388">
    <property type="entry name" value="WH-like_DNA-bd_sf"/>
</dbReference>
<dbReference type="Gene3D" id="3.40.50.300">
    <property type="entry name" value="P-loop containing nucleotide triphosphate hydrolases"/>
    <property type="match status" value="1"/>
</dbReference>
<dbReference type="RefSeq" id="WP_013228257.1">
    <property type="nucleotide sequence ID" value="NC_014318.1"/>
</dbReference>
<dbReference type="HOGENOM" id="CLU_006850_4_1_11"/>
<dbReference type="Pfam" id="PF00196">
    <property type="entry name" value="GerE"/>
    <property type="match status" value="1"/>
</dbReference>
<dbReference type="eggNOG" id="COG2909">
    <property type="taxonomic scope" value="Bacteria"/>
</dbReference>
<organism evidence="4 5">
    <name type="scientific">Amycolatopsis mediterranei (strain U-32)</name>
    <dbReference type="NCBI Taxonomy" id="749927"/>
    <lineage>
        <taxon>Bacteria</taxon>
        <taxon>Bacillati</taxon>
        <taxon>Actinomycetota</taxon>
        <taxon>Actinomycetes</taxon>
        <taxon>Pseudonocardiales</taxon>
        <taxon>Pseudonocardiaceae</taxon>
        <taxon>Amycolatopsis</taxon>
    </lineage>
</organism>
<dbReference type="GO" id="GO:0006355">
    <property type="term" value="P:regulation of DNA-templated transcription"/>
    <property type="evidence" value="ECO:0007669"/>
    <property type="project" value="InterPro"/>
</dbReference>
<dbReference type="SMART" id="SM00421">
    <property type="entry name" value="HTH_LUXR"/>
    <property type="match status" value="1"/>
</dbReference>
<keyword evidence="2" id="KW-0067">ATP-binding</keyword>
<dbReference type="GeneID" id="92874131"/>
<dbReference type="Gene3D" id="1.10.10.10">
    <property type="entry name" value="Winged helix-like DNA-binding domain superfamily/Winged helix DNA-binding domain"/>
    <property type="match status" value="1"/>
</dbReference>
<dbReference type="AlphaFoldDB" id="A0A0H3DDQ2"/>
<dbReference type="GO" id="GO:0005737">
    <property type="term" value="C:cytoplasm"/>
    <property type="evidence" value="ECO:0007669"/>
    <property type="project" value="TreeGrafter"/>
</dbReference>
<protein>
    <submittedName>
        <fullName evidence="4">LuxR family transcriptional regulator</fullName>
    </submittedName>
</protein>
<dbReference type="InterPro" id="IPR027417">
    <property type="entry name" value="P-loop_NTPase"/>
</dbReference>
<dbReference type="PROSITE" id="PS50043">
    <property type="entry name" value="HTH_LUXR_2"/>
    <property type="match status" value="1"/>
</dbReference>
<dbReference type="EMBL" id="CP002000">
    <property type="protein sequence ID" value="ADJ48208.1"/>
    <property type="molecule type" value="Genomic_DNA"/>
</dbReference>
<feature type="domain" description="HTH luxR-type" evidence="3">
    <location>
        <begin position="823"/>
        <end position="888"/>
    </location>
</feature>
<dbReference type="SUPFAM" id="SSF52540">
    <property type="entry name" value="P-loop containing nucleoside triphosphate hydrolases"/>
    <property type="match status" value="1"/>
</dbReference>
<dbReference type="Pfam" id="PF13191">
    <property type="entry name" value="AAA_16"/>
    <property type="match status" value="1"/>
</dbReference>
<accession>A0A0H3DDQ2</accession>
<dbReference type="GO" id="GO:0003677">
    <property type="term" value="F:DNA binding"/>
    <property type="evidence" value="ECO:0007669"/>
    <property type="project" value="InterPro"/>
</dbReference>
<evidence type="ECO:0000256" key="2">
    <source>
        <dbReference type="ARBA" id="ARBA00022840"/>
    </source>
</evidence>
<name>A0A0H3DDQ2_AMYMU</name>
<reference evidence="4 5" key="1">
    <citation type="journal article" date="2010" name="Cell Res.">
        <title>Complete genome sequence of the rifamycin SV-producing Amycolatopsis mediterranei U32 revealed its genetic characteristics in phylogeny and metabolism.</title>
        <authorList>
            <person name="Zhao W."/>
            <person name="Zhong Y."/>
            <person name="Yuan H."/>
            <person name="Wang J."/>
            <person name="Zheng H."/>
            <person name="Wang Y."/>
            <person name="Cen X."/>
            <person name="Xu F."/>
            <person name="Bai J."/>
            <person name="Han X."/>
            <person name="Lu G."/>
            <person name="Zhu Y."/>
            <person name="Shao Z."/>
            <person name="Yan H."/>
            <person name="Li C."/>
            <person name="Peng N."/>
            <person name="Zhang Z."/>
            <person name="Zhang Y."/>
            <person name="Lin W."/>
            <person name="Fan Y."/>
            <person name="Qin Z."/>
            <person name="Hu Y."/>
            <person name="Zhu B."/>
            <person name="Wang S."/>
            <person name="Ding X."/>
            <person name="Zhao G.P."/>
        </authorList>
    </citation>
    <scope>NUCLEOTIDE SEQUENCE [LARGE SCALE GENOMIC DNA]</scope>
    <source>
        <strain evidence="5">U-32</strain>
    </source>
</reference>
<evidence type="ECO:0000313" key="5">
    <source>
        <dbReference type="Proteomes" id="UP000000328"/>
    </source>
</evidence>
<evidence type="ECO:0000256" key="1">
    <source>
        <dbReference type="ARBA" id="ARBA00022741"/>
    </source>
</evidence>
<sequence>MGESGIIGRDADLAVLDAFVERATNSAAALALSGDAGVGKTALLDAAAGYARARGVRVLSASGAEFEAGIAFAGLHQLLSPLVPDDGAAKPLAVALGMREGPPPSRAQVTDAVVEVLAAAQPVLVTVDDLHWLDRPSAMVLTDVVRRRSPRRAGFLVTVRAGDAGLDGADVHEVRPLTDEAATAILRTQFPAMARHVIGRLVREAQGNPLALLELPVSLTSDQQRGSSALPETLPLTDRLSAVFAARVSALPASVRRTLLLPALEDRVRLDLVEAAGRDLAQAVRAGLVDVDRGRVTFRHPLTRSAVVALSTSDERRQAHAVLARRLRDRPDRYAWHLAHTAAEPDEHIAGLLEQAAGRTHRRGDTAGAVAALLRAADLSPAGADRSRRLVEAAYLGAVAGGQLRRVPRLLDDAQRGDADPAPALGSAVAAAHYLLLSGEGDIETAHRLLTGALELREGPWDAVVVEAVTTLGWVCYFGGRADLWDAFHHVVARLGPDVPAPVAFVRAFFGDPARAALPVLGELDEAIAALDDRVAPIDVVRTSLAGIFVDRLAACREPLRRLRNRPDAGQAATVELHTLTLLGLERFHAGDWAEAQVLADEHVRLADDGGYQLLRCLGLYLQAMVAAGQGDDAAVVELTNRMVGWAAPRGVTLVSRLAAQPRTLAALGRGDYDSAFRHASTVSPPGVFASHVPHALWFVLDLTESAVRTGRPDEAAAHVAAAREARLDAISPRYRLLVHAAAAMAAPDEEAMPAFEAVLAQPDSGQWPYERARVLLAHGERLRRARLNRQARTQLEHAREIFAGLGAEAWRARAERELRPAGPHRPELLTAQQRTIVRLAAEGLTNKQIAQRLFLSARTVSTHLYQAFPKLGVTSRAGLRDALSRLPEDET</sequence>
<dbReference type="InterPro" id="IPR000792">
    <property type="entry name" value="Tscrpt_reg_LuxR_C"/>
</dbReference>
<evidence type="ECO:0000259" key="3">
    <source>
        <dbReference type="PROSITE" id="PS50043"/>
    </source>
</evidence>
<dbReference type="GO" id="GO:0005524">
    <property type="term" value="F:ATP binding"/>
    <property type="evidence" value="ECO:0007669"/>
    <property type="project" value="UniProtKB-KW"/>
</dbReference>
<dbReference type="PRINTS" id="PR00038">
    <property type="entry name" value="HTHLUXR"/>
</dbReference>
<dbReference type="InterPro" id="IPR041664">
    <property type="entry name" value="AAA_16"/>
</dbReference>
<dbReference type="InterPro" id="IPR016032">
    <property type="entry name" value="Sig_transdc_resp-reg_C-effctor"/>
</dbReference>
<dbReference type="PANTHER" id="PTHR16305:SF35">
    <property type="entry name" value="TRANSCRIPTIONAL ACTIVATOR DOMAIN"/>
    <property type="match status" value="1"/>
</dbReference>
<dbReference type="KEGG" id="amd:AMED_6477"/>
<proteinExistence type="predicted"/>
<dbReference type="Proteomes" id="UP000000328">
    <property type="component" value="Chromosome"/>
</dbReference>
<evidence type="ECO:0000313" key="4">
    <source>
        <dbReference type="EMBL" id="ADJ48208.1"/>
    </source>
</evidence>
<dbReference type="CDD" id="cd06170">
    <property type="entry name" value="LuxR_C_like"/>
    <property type="match status" value="1"/>
</dbReference>
<dbReference type="OrthoDB" id="483at2"/>
<dbReference type="PANTHER" id="PTHR16305">
    <property type="entry name" value="TESTICULAR SOLUBLE ADENYLYL CYCLASE"/>
    <property type="match status" value="1"/>
</dbReference>
<dbReference type="PATRIC" id="fig|749927.5.peg.6733"/>
<gene>
    <name evidence="4" type="ordered locus">AMED_6477</name>
</gene>
<dbReference type="SUPFAM" id="SSF46894">
    <property type="entry name" value="C-terminal effector domain of the bipartite response regulators"/>
    <property type="match status" value="1"/>
</dbReference>